<sequence>MISFAVLAVLLGGIGAVLYIGKKNNQADWGHWLTNILDGLIRVYCRRYHRQNDQKIKIPQSGPVILASNHISGIDPFIIITATNRPIRFMIAQEEYQKPILNWMFRAAGCIPVDRAGRVEKAFRSVIRAIQAGEVVAIFPQGGIHHTTTPREKIKPGIIKLSLLTLTPIIPIRIWGIVAPGTITQAAIQRSQVEFETHCAISADQVAHPDFAGEMSQWLIFSTHQIRLD</sequence>
<accession>A0ABV2BQR8</accession>
<comment type="caution">
    <text evidence="1">The sequence shown here is derived from an EMBL/GenBank/DDBJ whole genome shotgun (WGS) entry which is preliminary data.</text>
</comment>
<dbReference type="Pfam" id="PF01553">
    <property type="entry name" value="Acyltransferase"/>
    <property type="match status" value="1"/>
</dbReference>
<keyword evidence="1" id="KW-0012">Acyltransferase</keyword>
<name>A0ABV2BQR8_9GAMM</name>
<evidence type="ECO:0000313" key="1">
    <source>
        <dbReference type="EMBL" id="MET1254274.1"/>
    </source>
</evidence>
<dbReference type="Proteomes" id="UP001548189">
    <property type="component" value="Unassembled WGS sequence"/>
</dbReference>
<protein>
    <submittedName>
        <fullName evidence="1">Lysophospholipid acyltransferase family protein</fullName>
    </submittedName>
</protein>
<dbReference type="InterPro" id="IPR002123">
    <property type="entry name" value="Plipid/glycerol_acylTrfase"/>
</dbReference>
<reference evidence="1 2" key="1">
    <citation type="submission" date="2024-06" db="EMBL/GenBank/DDBJ databases">
        <authorList>
            <person name="Li F."/>
        </authorList>
    </citation>
    <scope>NUCLEOTIDE SEQUENCE [LARGE SCALE GENOMIC DNA]</scope>
    <source>
        <strain evidence="1 2">GXAS 311</strain>
    </source>
</reference>
<evidence type="ECO:0000313" key="2">
    <source>
        <dbReference type="Proteomes" id="UP001548189"/>
    </source>
</evidence>
<dbReference type="PANTHER" id="PTHR10434">
    <property type="entry name" value="1-ACYL-SN-GLYCEROL-3-PHOSPHATE ACYLTRANSFERASE"/>
    <property type="match status" value="1"/>
</dbReference>
<dbReference type="CDD" id="cd07989">
    <property type="entry name" value="LPLAT_AGPAT-like"/>
    <property type="match status" value="1"/>
</dbReference>
<dbReference type="SUPFAM" id="SSF69593">
    <property type="entry name" value="Glycerol-3-phosphate (1)-acyltransferase"/>
    <property type="match status" value="1"/>
</dbReference>
<keyword evidence="2" id="KW-1185">Reference proteome</keyword>
<dbReference type="PANTHER" id="PTHR10434:SF11">
    <property type="entry name" value="1-ACYL-SN-GLYCEROL-3-PHOSPHATE ACYLTRANSFERASE"/>
    <property type="match status" value="1"/>
</dbReference>
<organism evidence="1 2">
    <name type="scientific">Aliikangiella maris</name>
    <dbReference type="NCBI Taxonomy" id="3162458"/>
    <lineage>
        <taxon>Bacteria</taxon>
        <taxon>Pseudomonadati</taxon>
        <taxon>Pseudomonadota</taxon>
        <taxon>Gammaproteobacteria</taxon>
        <taxon>Oceanospirillales</taxon>
        <taxon>Pleioneaceae</taxon>
        <taxon>Aliikangiella</taxon>
    </lineage>
</organism>
<gene>
    <name evidence="1" type="ORF">ABVT43_03940</name>
</gene>
<keyword evidence="1" id="KW-0808">Transferase</keyword>
<dbReference type="EMBL" id="JBEVCJ010000003">
    <property type="protein sequence ID" value="MET1254274.1"/>
    <property type="molecule type" value="Genomic_DNA"/>
</dbReference>
<dbReference type="SMART" id="SM00563">
    <property type="entry name" value="PlsC"/>
    <property type="match status" value="1"/>
</dbReference>
<proteinExistence type="predicted"/>
<dbReference type="GO" id="GO:0016746">
    <property type="term" value="F:acyltransferase activity"/>
    <property type="evidence" value="ECO:0007669"/>
    <property type="project" value="UniProtKB-KW"/>
</dbReference>